<dbReference type="OrthoDB" id="9784492at2"/>
<dbReference type="GO" id="GO:0006777">
    <property type="term" value="P:Mo-molybdopterin cofactor biosynthetic process"/>
    <property type="evidence" value="ECO:0007669"/>
    <property type="project" value="UniProtKB-KW"/>
</dbReference>
<dbReference type="EMBL" id="QWLA01000011">
    <property type="protein sequence ID" value="RIH88323.1"/>
    <property type="molecule type" value="Genomic_DNA"/>
</dbReference>
<evidence type="ECO:0000256" key="1">
    <source>
        <dbReference type="ARBA" id="ARBA00005046"/>
    </source>
</evidence>
<keyword evidence="5" id="KW-1185">Reference proteome</keyword>
<dbReference type="Gene3D" id="3.40.980.10">
    <property type="entry name" value="MoaB/Mog-like domain"/>
    <property type="match status" value="1"/>
</dbReference>
<dbReference type="InterPro" id="IPR051920">
    <property type="entry name" value="MPT_Adenylyltrnsfr/MoaC-Rel"/>
</dbReference>
<dbReference type="SMART" id="SM00852">
    <property type="entry name" value="MoCF_biosynth"/>
    <property type="match status" value="1"/>
</dbReference>
<keyword evidence="2" id="KW-0501">Molybdenum cofactor biosynthesis</keyword>
<name>A0A399EX82_9DEIN</name>
<dbReference type="PANTHER" id="PTHR43764">
    <property type="entry name" value="MOLYBDENUM COFACTOR BIOSYNTHESIS"/>
    <property type="match status" value="1"/>
</dbReference>
<organism evidence="4 5">
    <name type="scientific">Calidithermus roseus</name>
    <dbReference type="NCBI Taxonomy" id="1644118"/>
    <lineage>
        <taxon>Bacteria</taxon>
        <taxon>Thermotogati</taxon>
        <taxon>Deinococcota</taxon>
        <taxon>Deinococci</taxon>
        <taxon>Thermales</taxon>
        <taxon>Thermaceae</taxon>
        <taxon>Calidithermus</taxon>
    </lineage>
</organism>
<dbReference type="GO" id="GO:0061598">
    <property type="term" value="F:molybdopterin adenylyltransferase activity"/>
    <property type="evidence" value="ECO:0007669"/>
    <property type="project" value="UniProtKB-EC"/>
</dbReference>
<keyword evidence="4" id="KW-0548">Nucleotidyltransferase</keyword>
<dbReference type="EC" id="2.7.7.75" evidence="4"/>
<evidence type="ECO:0000313" key="4">
    <source>
        <dbReference type="EMBL" id="RIH88323.1"/>
    </source>
</evidence>
<dbReference type="InterPro" id="IPR001453">
    <property type="entry name" value="MoaB/Mog_dom"/>
</dbReference>
<evidence type="ECO:0000259" key="3">
    <source>
        <dbReference type="SMART" id="SM00852"/>
    </source>
</evidence>
<gene>
    <name evidence="4" type="primary">mog</name>
    <name evidence="4" type="ORF">Mrose_00882</name>
</gene>
<dbReference type="PANTHER" id="PTHR43764:SF1">
    <property type="entry name" value="MOLYBDOPTERIN MOLYBDOTRANSFERASE"/>
    <property type="match status" value="1"/>
</dbReference>
<dbReference type="Proteomes" id="UP000265341">
    <property type="component" value="Unassembled WGS sequence"/>
</dbReference>
<dbReference type="InterPro" id="IPR036425">
    <property type="entry name" value="MoaB/Mog-like_dom_sf"/>
</dbReference>
<comment type="pathway">
    <text evidence="1">Cofactor biosynthesis; molybdopterin biosynthesis.</text>
</comment>
<protein>
    <submittedName>
        <fullName evidence="4">Molybdopterin adenylyltransferase</fullName>
        <ecNumber evidence="4">2.7.7.75</ecNumber>
    </submittedName>
</protein>
<evidence type="ECO:0000256" key="2">
    <source>
        <dbReference type="ARBA" id="ARBA00023150"/>
    </source>
</evidence>
<dbReference type="Pfam" id="PF00994">
    <property type="entry name" value="MoCF_biosynth"/>
    <property type="match status" value="1"/>
</dbReference>
<dbReference type="RefSeq" id="WP_119276216.1">
    <property type="nucleotide sequence ID" value="NZ_QWLA01000011.1"/>
</dbReference>
<dbReference type="CDD" id="cd00886">
    <property type="entry name" value="MogA_MoaB"/>
    <property type="match status" value="1"/>
</dbReference>
<reference evidence="4 5" key="1">
    <citation type="submission" date="2018-08" db="EMBL/GenBank/DDBJ databases">
        <title>Meiothermus roseus NBRC 110900 genome sequencing project.</title>
        <authorList>
            <person name="Da Costa M.S."/>
            <person name="Albuquerque L."/>
            <person name="Raposo P."/>
            <person name="Froufe H.J.C."/>
            <person name="Barroso C.S."/>
            <person name="Egas C."/>
        </authorList>
    </citation>
    <scope>NUCLEOTIDE SEQUENCE [LARGE SCALE GENOMIC DNA]</scope>
    <source>
        <strain evidence="4 5">NBRC 110900</strain>
    </source>
</reference>
<accession>A0A399EX82</accession>
<keyword evidence="4" id="KW-0808">Transferase</keyword>
<dbReference type="SUPFAM" id="SSF53218">
    <property type="entry name" value="Molybdenum cofactor biosynthesis proteins"/>
    <property type="match status" value="1"/>
</dbReference>
<dbReference type="AlphaFoldDB" id="A0A399EX82"/>
<proteinExistence type="predicted"/>
<sequence>MIRIGILAVTERGNMNGRLEQVRRVMDELLGQPPYSVVAFELVPDEPAQIKRILRLWTDRDRLEVIFTTGSIRLTPRDHTPEATRELLEKEAPGLAELIRRESFQHNPLAALSRGVAGLRGQSLIVNLPGGPQGVRQALNALLPLLPAAVEQATGREIEVQEAEF</sequence>
<comment type="caution">
    <text evidence="4">The sequence shown here is derived from an EMBL/GenBank/DDBJ whole genome shotgun (WGS) entry which is preliminary data.</text>
</comment>
<feature type="domain" description="MoaB/Mog" evidence="3">
    <location>
        <begin position="5"/>
        <end position="149"/>
    </location>
</feature>
<evidence type="ECO:0000313" key="5">
    <source>
        <dbReference type="Proteomes" id="UP000265341"/>
    </source>
</evidence>